<dbReference type="InterPro" id="IPR016039">
    <property type="entry name" value="Thiolase-like"/>
</dbReference>
<dbReference type="InterPro" id="IPR013968">
    <property type="entry name" value="PKS_KR"/>
</dbReference>
<dbReference type="STRING" id="1073090.A0A1L9SDY2"/>
<evidence type="ECO:0000256" key="6">
    <source>
        <dbReference type="PROSITE-ProRule" id="PRU01363"/>
    </source>
</evidence>
<dbReference type="RefSeq" id="XP_022579858.1">
    <property type="nucleotide sequence ID" value="XM_022726458.1"/>
</dbReference>
<feature type="region of interest" description="Disordered" evidence="7">
    <location>
        <begin position="787"/>
        <end position="810"/>
    </location>
</feature>
<sequence length="1831" mass="196116">MHKTTDNLQTCSSSGIRIKNHVSNSSSRARVGVAIVGMACRVAGGVCSLDALWEMLMNKTDASGPMPSERLATYYARHPRNPAVLEDTVSRGYFIDDLDGFDALFFGISPKEAEQMDPQQRLSLEVAWEALENAGLSPKALAGSDTSVFWGVTADDYGKLLLEDLPAIDAWMGIGTCHCGVPNRISYHLNLLGPSAAVDGACASSLIALHSGVRAIQAGESKVALIGGVNAVCGPGFTRSLQVAGALSLDGRCCSFDEAASGYGRADGVGAVVLKNLADAVHDQDNILAVVRGTALGHDGRKNGIMSPNGLAQQLVARNALQAAGMAPSDIAYVEAHATSTPVGDPVEVAALAAVYGAGRTAEDPCLIGSIKPNIGHVEAGAGLLGLIKAVLILNKGIVPPQANLTNLNSRIQWEGSGLEVVREPTPWPVSTTQPPSAAICSYGYGGAVSHAVISLPANMSLPSEQPQPQVPLLLFSAPQEKRLRPMAQSLLEWLQSDDSDKNNDWASICTTLATRRSHHDFRVALMVTTKADAVEALSSLIDDSSDSSVSSLRRKKILIQDRVLPVAARTPGVVWVFSGHGAQWADMGKSLLGDPIFRQAIEPLDEIVRHQLEGASPIAWLTEGDFLGSTDRVQILTVIMQLGLAALLRHRGIVPSAIIGHSVGEIAAAVQAGVLSSTQAVLLVTRRAILYRQVMGQGAMILVNRSMAEMQERFSKDPSRPLTVSIDASLASCVVSGTCEAIAAFAEECKADSIQAYSVQTDIAFHSPLLDPIAAPLREAIDPLFPTSMPSQPPHTRLYSTSQLDPRAQDPRDADYWVNNTVGPVFLTSAVKAAAEDGFRVFMEVSSHPVVGHSIRETLLESNINPAAVLPTMRRDQPAEETLLHAMATLHCHGIDVDWRRYLTGPWAVEVPNTPWFHQNIRRPPPQGSFSSSSSTSLSPSSSSLSLSSMSSSPEHRQYPKAPYSLLGPATTVAGTKVIVHSSALSRKAKPFPGEHVLLGTEILPVSILINTFWHAAKSSSVLEDVVFRVPLELDPSRHVQVVVDDDRIKLLAQKKTKTSSPSWITHTTGRFGAAPTANLVDSINITAITVLCGSKLADGFCVNYLDQVGLSSRPFPWVVEEQYGSSTQMIACVKLEVGEAGKEEKEHKPSSSWASLLDAAMSIGSSIFHLRPELRVPVQIKRITNTNIDDPPQVGWVYVRRDPSPDSTTCHIQIADETGQLLVILDAVQYAEVEENTNDVEHLVHRICWPPVLPAETPLAIEQLILVSPNLEVTNAYIASLSEERFSVLHCKSPNDLQAQLAPRRPGKGTAVVYVPNVRKEELLPEMLWSAANRVCWELLGILQDVLEASPAAKIFVLVSGVVAATAAPALTLSPLLGLSRILAGEYPDTFGGLIDVDGLRSGAFPLPTVKYVQGADIILLRDGVPRTARLRPLAGLSERPCSLLPQAEGTYIITGGLGALGIATAEFLVEEGARRLVLISRRALPPRQSWPLGDVPGSVSSDVLAKIQGLERRGVSVHVLALDMAADDAAAQLKCQLKQLALPTVRGVVHAAGVVENQLAQRATPEAFERVMAPKIRGALALHSVFPPGTLDFLVLFSSAGHLFGYPGQSSYGAANTFLEALATYRRQTPGDNSVALAWTAWREMGMSVSTGFMAAELESKALRDMSPAEAFAAWVYIGQHDIGNAAIIRSRPLAEDEPLSTPLLSDVIVRRRRHHQVSSRGQGEGGGGDGGNKDFPAEGLQLPPSGPELMEWLETQIRTCVAEVLGYDLASVDTKTALVDMGLDSVMTIGLRHQFQQTFQINTPAALTWSHPTVTELVGWFAERLSG</sequence>
<dbReference type="SMART" id="SM00822">
    <property type="entry name" value="PKS_KR"/>
    <property type="match status" value="1"/>
</dbReference>
<dbReference type="EC" id="2.3.1.165" evidence="5"/>
<dbReference type="SMART" id="SM01294">
    <property type="entry name" value="PKS_PP_betabranch"/>
    <property type="match status" value="1"/>
</dbReference>
<dbReference type="InterPro" id="IPR050091">
    <property type="entry name" value="PKS_NRPS_Biosynth_Enz"/>
</dbReference>
<dbReference type="SMART" id="SM00826">
    <property type="entry name" value="PKS_DH"/>
    <property type="match status" value="1"/>
</dbReference>
<feature type="active site" description="Proton acceptor; for dehydratase activity" evidence="6">
    <location>
        <position position="997"/>
    </location>
</feature>
<feature type="domain" description="PKS/mFAS DH" evidence="10">
    <location>
        <begin position="965"/>
        <end position="1241"/>
    </location>
</feature>
<dbReference type="Gene3D" id="3.40.50.720">
    <property type="entry name" value="NAD(P)-binding Rossmann-like Domain"/>
    <property type="match status" value="1"/>
</dbReference>
<evidence type="ECO:0000256" key="4">
    <source>
        <dbReference type="ARBA" id="ARBA00023268"/>
    </source>
</evidence>
<feature type="region of interest" description="Disordered" evidence="7">
    <location>
        <begin position="1718"/>
        <end position="1745"/>
    </location>
</feature>
<dbReference type="SUPFAM" id="SSF47336">
    <property type="entry name" value="ACP-like"/>
    <property type="match status" value="1"/>
</dbReference>
<dbReference type="InterPro" id="IPR018201">
    <property type="entry name" value="Ketoacyl_synth_AS"/>
</dbReference>
<dbReference type="InterPro" id="IPR049900">
    <property type="entry name" value="PKS_mFAS_DH"/>
</dbReference>
<keyword evidence="12" id="KW-1185">Reference proteome</keyword>
<dbReference type="SMART" id="SM00827">
    <property type="entry name" value="PKS_AT"/>
    <property type="match status" value="1"/>
</dbReference>
<dbReference type="InterPro" id="IPR042104">
    <property type="entry name" value="PKS_dehydratase_sf"/>
</dbReference>
<keyword evidence="2" id="KW-0597">Phosphoprotein</keyword>
<dbReference type="InterPro" id="IPR009081">
    <property type="entry name" value="PP-bd_ACP"/>
</dbReference>
<dbReference type="InterPro" id="IPR016035">
    <property type="entry name" value="Acyl_Trfase/lysoPLipase"/>
</dbReference>
<dbReference type="InterPro" id="IPR014043">
    <property type="entry name" value="Acyl_transferase_dom"/>
</dbReference>
<dbReference type="EMBL" id="KV878345">
    <property type="protein sequence ID" value="OJJ45348.1"/>
    <property type="molecule type" value="Genomic_DNA"/>
</dbReference>
<dbReference type="PROSITE" id="PS52004">
    <property type="entry name" value="KS3_2"/>
    <property type="match status" value="1"/>
</dbReference>
<feature type="region of interest" description="C-terminal hotdog fold" evidence="6">
    <location>
        <begin position="1095"/>
        <end position="1241"/>
    </location>
</feature>
<feature type="domain" description="Carrier" evidence="8">
    <location>
        <begin position="1755"/>
        <end position="1829"/>
    </location>
</feature>
<dbReference type="InterPro" id="IPR036736">
    <property type="entry name" value="ACP-like_sf"/>
</dbReference>
<evidence type="ECO:0000256" key="2">
    <source>
        <dbReference type="ARBA" id="ARBA00022553"/>
    </source>
</evidence>
<dbReference type="InterPro" id="IPR036291">
    <property type="entry name" value="NAD(P)-bd_dom_sf"/>
</dbReference>
<evidence type="ECO:0000256" key="7">
    <source>
        <dbReference type="SAM" id="MobiDB-lite"/>
    </source>
</evidence>
<dbReference type="PANTHER" id="PTHR43775">
    <property type="entry name" value="FATTY ACID SYNTHASE"/>
    <property type="match status" value="1"/>
</dbReference>
<dbReference type="SMART" id="SM00823">
    <property type="entry name" value="PKS_PP"/>
    <property type="match status" value="1"/>
</dbReference>
<feature type="domain" description="Ketosynthase family 3 (KS3)" evidence="9">
    <location>
        <begin position="30"/>
        <end position="456"/>
    </location>
</feature>
<dbReference type="Gene3D" id="3.40.47.10">
    <property type="match status" value="1"/>
</dbReference>
<keyword evidence="4" id="KW-0511">Multifunctional enzyme</keyword>
<dbReference type="GO" id="GO:0004312">
    <property type="term" value="F:fatty acid synthase activity"/>
    <property type="evidence" value="ECO:0007669"/>
    <property type="project" value="TreeGrafter"/>
</dbReference>
<dbReference type="PROSITE" id="PS52019">
    <property type="entry name" value="PKS_MFAS_DH"/>
    <property type="match status" value="1"/>
</dbReference>
<dbReference type="SUPFAM" id="SSF52151">
    <property type="entry name" value="FabD/lysophospholipase-like"/>
    <property type="match status" value="1"/>
</dbReference>
<dbReference type="GO" id="GO:0050641">
    <property type="term" value="F:6-methylsalicylic acid synthase activity"/>
    <property type="evidence" value="ECO:0007669"/>
    <property type="project" value="UniProtKB-EC"/>
</dbReference>
<feature type="active site" description="Proton donor; for dehydratase activity" evidence="6">
    <location>
        <position position="1160"/>
    </location>
</feature>
<evidence type="ECO:0000256" key="5">
    <source>
        <dbReference type="ARBA" id="ARBA00038879"/>
    </source>
</evidence>
<dbReference type="Pfam" id="PF02801">
    <property type="entry name" value="Ketoacyl-synt_C"/>
    <property type="match status" value="1"/>
</dbReference>
<dbReference type="SUPFAM" id="SSF53901">
    <property type="entry name" value="Thiolase-like"/>
    <property type="match status" value="1"/>
</dbReference>
<dbReference type="InterPro" id="IPR014030">
    <property type="entry name" value="Ketoacyl_synth_N"/>
</dbReference>
<feature type="region of interest" description="Disordered" evidence="7">
    <location>
        <begin position="919"/>
        <end position="963"/>
    </location>
</feature>
<keyword evidence="3" id="KW-0808">Transferase</keyword>
<evidence type="ECO:0000256" key="3">
    <source>
        <dbReference type="ARBA" id="ARBA00022679"/>
    </source>
</evidence>
<dbReference type="InterPro" id="IPR032821">
    <property type="entry name" value="PKS_assoc"/>
</dbReference>
<dbReference type="InterPro" id="IPR014031">
    <property type="entry name" value="Ketoacyl_synth_C"/>
</dbReference>
<dbReference type="InterPro" id="IPR020807">
    <property type="entry name" value="PKS_DH"/>
</dbReference>
<dbReference type="GO" id="GO:0006633">
    <property type="term" value="P:fatty acid biosynthetic process"/>
    <property type="evidence" value="ECO:0007669"/>
    <property type="project" value="InterPro"/>
</dbReference>
<feature type="region of interest" description="N-terminal hotdog fold" evidence="6">
    <location>
        <begin position="965"/>
        <end position="1080"/>
    </location>
</feature>
<dbReference type="SUPFAM" id="SSF51735">
    <property type="entry name" value="NAD(P)-binding Rossmann-fold domains"/>
    <property type="match status" value="2"/>
</dbReference>
<evidence type="ECO:0000259" key="10">
    <source>
        <dbReference type="PROSITE" id="PS52019"/>
    </source>
</evidence>
<dbReference type="PROSITE" id="PS50075">
    <property type="entry name" value="CARRIER"/>
    <property type="match status" value="1"/>
</dbReference>
<evidence type="ECO:0000259" key="8">
    <source>
        <dbReference type="PROSITE" id="PS50075"/>
    </source>
</evidence>
<dbReference type="Pfam" id="PF08659">
    <property type="entry name" value="KR"/>
    <property type="match status" value="1"/>
</dbReference>
<dbReference type="Pfam" id="PF00109">
    <property type="entry name" value="ketoacyl-synt"/>
    <property type="match status" value="1"/>
</dbReference>
<keyword evidence="1" id="KW-0596">Phosphopantetheine</keyword>
<dbReference type="Gene3D" id="3.40.366.10">
    <property type="entry name" value="Malonyl-Coenzyme A Acyl Carrier Protein, domain 2"/>
    <property type="match status" value="1"/>
</dbReference>
<dbReference type="InterPro" id="IPR020841">
    <property type="entry name" value="PKS_Beta-ketoAc_synthase_dom"/>
</dbReference>
<dbReference type="Gene3D" id="3.30.70.250">
    <property type="entry name" value="Malonyl-CoA ACP transacylase, ACP-binding"/>
    <property type="match status" value="1"/>
</dbReference>
<dbReference type="InterPro" id="IPR057326">
    <property type="entry name" value="KR_dom"/>
</dbReference>
<dbReference type="Pfam" id="PF16197">
    <property type="entry name" value="KAsynt_C_assoc"/>
    <property type="match status" value="1"/>
</dbReference>
<dbReference type="InterPro" id="IPR001227">
    <property type="entry name" value="Ac_transferase_dom_sf"/>
</dbReference>
<feature type="compositionally biased region" description="Low complexity" evidence="7">
    <location>
        <begin position="930"/>
        <end position="954"/>
    </location>
</feature>
<name>A0A1L9SDY2_9EURO</name>
<dbReference type="VEuPathDB" id="FungiDB:ASPZODRAFT_160229"/>
<dbReference type="InterPro" id="IPR049552">
    <property type="entry name" value="PKS_DH_N"/>
</dbReference>
<evidence type="ECO:0000259" key="9">
    <source>
        <dbReference type="PROSITE" id="PS52004"/>
    </source>
</evidence>
<dbReference type="InterPro" id="IPR006162">
    <property type="entry name" value="Ppantetheine_attach_site"/>
</dbReference>
<dbReference type="OrthoDB" id="5334845at2759"/>
<evidence type="ECO:0000313" key="12">
    <source>
        <dbReference type="Proteomes" id="UP000184188"/>
    </source>
</evidence>
<dbReference type="Gene3D" id="3.10.129.110">
    <property type="entry name" value="Polyketide synthase dehydratase"/>
    <property type="match status" value="1"/>
</dbReference>
<protein>
    <recommendedName>
        <fullName evidence="5">6-methylsalicylic acid synthase</fullName>
        <ecNumber evidence="5">2.3.1.165</ecNumber>
    </recommendedName>
</protein>
<organism evidence="11 12">
    <name type="scientific">Penicilliopsis zonata CBS 506.65</name>
    <dbReference type="NCBI Taxonomy" id="1073090"/>
    <lineage>
        <taxon>Eukaryota</taxon>
        <taxon>Fungi</taxon>
        <taxon>Dikarya</taxon>
        <taxon>Ascomycota</taxon>
        <taxon>Pezizomycotina</taxon>
        <taxon>Eurotiomycetes</taxon>
        <taxon>Eurotiomycetidae</taxon>
        <taxon>Eurotiales</taxon>
        <taxon>Aspergillaceae</taxon>
        <taxon>Penicilliopsis</taxon>
    </lineage>
</organism>
<reference evidence="12" key="1">
    <citation type="journal article" date="2017" name="Genome Biol.">
        <title>Comparative genomics reveals high biological diversity and specific adaptations in the industrially and medically important fungal genus Aspergillus.</title>
        <authorList>
            <person name="de Vries R.P."/>
            <person name="Riley R."/>
            <person name="Wiebenga A."/>
            <person name="Aguilar-Osorio G."/>
            <person name="Amillis S."/>
            <person name="Uchima C.A."/>
            <person name="Anderluh G."/>
            <person name="Asadollahi M."/>
            <person name="Askin M."/>
            <person name="Barry K."/>
            <person name="Battaglia E."/>
            <person name="Bayram O."/>
            <person name="Benocci T."/>
            <person name="Braus-Stromeyer S.A."/>
            <person name="Caldana C."/>
            <person name="Canovas D."/>
            <person name="Cerqueira G.C."/>
            <person name="Chen F."/>
            <person name="Chen W."/>
            <person name="Choi C."/>
            <person name="Clum A."/>
            <person name="Dos Santos R.A."/>
            <person name="Damasio A.R."/>
            <person name="Diallinas G."/>
            <person name="Emri T."/>
            <person name="Fekete E."/>
            <person name="Flipphi M."/>
            <person name="Freyberg S."/>
            <person name="Gallo A."/>
            <person name="Gournas C."/>
            <person name="Habgood R."/>
            <person name="Hainaut M."/>
            <person name="Harispe M.L."/>
            <person name="Henrissat B."/>
            <person name="Hilden K.S."/>
            <person name="Hope R."/>
            <person name="Hossain A."/>
            <person name="Karabika E."/>
            <person name="Karaffa L."/>
            <person name="Karanyi Z."/>
            <person name="Krasevec N."/>
            <person name="Kuo A."/>
            <person name="Kusch H."/>
            <person name="LaButti K."/>
            <person name="Lagendijk E.L."/>
            <person name="Lapidus A."/>
            <person name="Levasseur A."/>
            <person name="Lindquist E."/>
            <person name="Lipzen A."/>
            <person name="Logrieco A.F."/>
            <person name="MacCabe A."/>
            <person name="Maekelae M.R."/>
            <person name="Malavazi I."/>
            <person name="Melin P."/>
            <person name="Meyer V."/>
            <person name="Mielnichuk N."/>
            <person name="Miskei M."/>
            <person name="Molnar A.P."/>
            <person name="Mule G."/>
            <person name="Ngan C.Y."/>
            <person name="Orejas M."/>
            <person name="Orosz E."/>
            <person name="Ouedraogo J.P."/>
            <person name="Overkamp K.M."/>
            <person name="Park H.-S."/>
            <person name="Perrone G."/>
            <person name="Piumi F."/>
            <person name="Punt P.J."/>
            <person name="Ram A.F."/>
            <person name="Ramon A."/>
            <person name="Rauscher S."/>
            <person name="Record E."/>
            <person name="Riano-Pachon D.M."/>
            <person name="Robert V."/>
            <person name="Roehrig J."/>
            <person name="Ruller R."/>
            <person name="Salamov A."/>
            <person name="Salih N.S."/>
            <person name="Samson R.A."/>
            <person name="Sandor E."/>
            <person name="Sanguinetti M."/>
            <person name="Schuetze T."/>
            <person name="Sepcic K."/>
            <person name="Shelest E."/>
            <person name="Sherlock G."/>
            <person name="Sophianopoulou V."/>
            <person name="Squina F.M."/>
            <person name="Sun H."/>
            <person name="Susca A."/>
            <person name="Todd R.B."/>
            <person name="Tsang A."/>
            <person name="Unkles S.E."/>
            <person name="van de Wiele N."/>
            <person name="van Rossen-Uffink D."/>
            <person name="Oliveira J.V."/>
            <person name="Vesth T.C."/>
            <person name="Visser J."/>
            <person name="Yu J.-H."/>
            <person name="Zhou M."/>
            <person name="Andersen M.R."/>
            <person name="Archer D.B."/>
            <person name="Baker S.E."/>
            <person name="Benoit I."/>
            <person name="Brakhage A.A."/>
            <person name="Braus G.H."/>
            <person name="Fischer R."/>
            <person name="Frisvad J.C."/>
            <person name="Goldman G.H."/>
            <person name="Houbraken J."/>
            <person name="Oakley B."/>
            <person name="Pocsi I."/>
            <person name="Scazzocchio C."/>
            <person name="Seiboth B."/>
            <person name="vanKuyk P.A."/>
            <person name="Wortman J."/>
            <person name="Dyer P.S."/>
            <person name="Grigoriev I.V."/>
        </authorList>
    </citation>
    <scope>NUCLEOTIDE SEQUENCE [LARGE SCALE GENOMIC DNA]</scope>
    <source>
        <strain evidence="12">CBS 506.65</strain>
    </source>
</reference>
<dbReference type="PROSITE" id="PS00012">
    <property type="entry name" value="PHOSPHOPANTETHEINE"/>
    <property type="match status" value="1"/>
</dbReference>
<dbReference type="InterPro" id="IPR020806">
    <property type="entry name" value="PKS_PP-bd"/>
</dbReference>
<dbReference type="GeneID" id="34612922"/>
<dbReference type="GO" id="GO:0044550">
    <property type="term" value="P:secondary metabolite biosynthetic process"/>
    <property type="evidence" value="ECO:0007669"/>
    <property type="project" value="UniProtKB-ARBA"/>
</dbReference>
<dbReference type="Pfam" id="PF00698">
    <property type="entry name" value="Acyl_transf_1"/>
    <property type="match status" value="1"/>
</dbReference>
<dbReference type="GO" id="GO:0031177">
    <property type="term" value="F:phosphopantetheine binding"/>
    <property type="evidence" value="ECO:0007669"/>
    <property type="project" value="InterPro"/>
</dbReference>
<evidence type="ECO:0000256" key="1">
    <source>
        <dbReference type="ARBA" id="ARBA00022450"/>
    </source>
</evidence>
<dbReference type="SMART" id="SM00825">
    <property type="entry name" value="PKS_KS"/>
    <property type="match status" value="1"/>
</dbReference>
<gene>
    <name evidence="11" type="ORF">ASPZODRAFT_160229</name>
</gene>
<accession>A0A1L9SDY2</accession>
<dbReference type="Pfam" id="PF00550">
    <property type="entry name" value="PP-binding"/>
    <property type="match status" value="1"/>
</dbReference>
<dbReference type="CDD" id="cd00833">
    <property type="entry name" value="PKS"/>
    <property type="match status" value="1"/>
</dbReference>
<dbReference type="Proteomes" id="UP000184188">
    <property type="component" value="Unassembled WGS sequence"/>
</dbReference>
<evidence type="ECO:0000313" key="11">
    <source>
        <dbReference type="EMBL" id="OJJ45348.1"/>
    </source>
</evidence>
<dbReference type="PROSITE" id="PS00606">
    <property type="entry name" value="KS3_1"/>
    <property type="match status" value="1"/>
</dbReference>
<dbReference type="Pfam" id="PF21089">
    <property type="entry name" value="PKS_DH_N"/>
    <property type="match status" value="1"/>
</dbReference>
<dbReference type="GO" id="GO:0004315">
    <property type="term" value="F:3-oxoacyl-[acyl-carrier-protein] synthase activity"/>
    <property type="evidence" value="ECO:0007669"/>
    <property type="project" value="InterPro"/>
</dbReference>
<dbReference type="PANTHER" id="PTHR43775:SF22">
    <property type="entry name" value="SYNTHASE, PUTATIVE (JCVI)-RELATED"/>
    <property type="match status" value="1"/>
</dbReference>
<dbReference type="Gene3D" id="1.10.1200.10">
    <property type="entry name" value="ACP-like"/>
    <property type="match status" value="1"/>
</dbReference>
<proteinExistence type="predicted"/>